<protein>
    <submittedName>
        <fullName evidence="1">Uncharacterized protein</fullName>
    </submittedName>
</protein>
<dbReference type="RefSeq" id="WP_344909295.1">
    <property type="nucleotide sequence ID" value="NZ_BAABDL010000003.1"/>
</dbReference>
<dbReference type="EMBL" id="BAABDL010000003">
    <property type="protein sequence ID" value="GAA4057181.1"/>
    <property type="molecule type" value="Genomic_DNA"/>
</dbReference>
<gene>
    <name evidence="1" type="ORF">GCM10022410_00740</name>
</gene>
<organism evidence="1 2">
    <name type="scientific">Amphibacillus indicireducens</name>
    <dbReference type="NCBI Taxonomy" id="1076330"/>
    <lineage>
        <taxon>Bacteria</taxon>
        <taxon>Bacillati</taxon>
        <taxon>Bacillota</taxon>
        <taxon>Bacilli</taxon>
        <taxon>Bacillales</taxon>
        <taxon>Bacillaceae</taxon>
        <taxon>Amphibacillus</taxon>
    </lineage>
</organism>
<sequence length="112" mass="12758">MTKYVQVYFRTEDEAEQLRATLSKFTTSNVMLDQLEENNQGRLVVPYVPYSASGTTAGNTQVGSQVMGFQDVEDDQEQRNIILSFEIGQDDLYDILVEIQKLDGHVDRSLFD</sequence>
<comment type="caution">
    <text evidence="1">The sequence shown here is derived from an EMBL/GenBank/DDBJ whole genome shotgun (WGS) entry which is preliminary data.</text>
</comment>
<proteinExistence type="predicted"/>
<keyword evidence="2" id="KW-1185">Reference proteome</keyword>
<reference evidence="2" key="1">
    <citation type="journal article" date="2019" name="Int. J. Syst. Evol. Microbiol.">
        <title>The Global Catalogue of Microorganisms (GCM) 10K type strain sequencing project: providing services to taxonomists for standard genome sequencing and annotation.</title>
        <authorList>
            <consortium name="The Broad Institute Genomics Platform"/>
            <consortium name="The Broad Institute Genome Sequencing Center for Infectious Disease"/>
            <person name="Wu L."/>
            <person name="Ma J."/>
        </authorList>
    </citation>
    <scope>NUCLEOTIDE SEQUENCE [LARGE SCALE GENOMIC DNA]</scope>
    <source>
        <strain evidence="2">JCM 17250</strain>
    </source>
</reference>
<name>A0ABP7V104_9BACI</name>
<dbReference type="Proteomes" id="UP001501734">
    <property type="component" value="Unassembled WGS sequence"/>
</dbReference>
<evidence type="ECO:0000313" key="2">
    <source>
        <dbReference type="Proteomes" id="UP001501734"/>
    </source>
</evidence>
<accession>A0ABP7V104</accession>
<evidence type="ECO:0000313" key="1">
    <source>
        <dbReference type="EMBL" id="GAA4057181.1"/>
    </source>
</evidence>